<reference evidence="7 8" key="1">
    <citation type="submission" date="2018-05" db="EMBL/GenBank/DDBJ databases">
        <title>Genomic Encyclopedia of Type Strains, Phase IV (KMG-IV): sequencing the most valuable type-strain genomes for metagenomic binning, comparative biology and taxonomic classification.</title>
        <authorList>
            <person name="Goeker M."/>
        </authorList>
    </citation>
    <scope>NUCLEOTIDE SEQUENCE [LARGE SCALE GENOMIC DNA]</scope>
    <source>
        <strain evidence="7 8">DSM 6462</strain>
    </source>
</reference>
<protein>
    <recommendedName>
        <fullName evidence="3">Chitooligosaccharide deacetylase</fullName>
    </recommendedName>
    <alternativeName>
        <fullName evidence="5">Nodulation protein B</fullName>
    </alternativeName>
</protein>
<name>A0A2V3U3S6_9HYPH</name>
<organism evidence="7 8">
    <name type="scientific">Chelatococcus asaccharovorans</name>
    <dbReference type="NCBI Taxonomy" id="28210"/>
    <lineage>
        <taxon>Bacteria</taxon>
        <taxon>Pseudomonadati</taxon>
        <taxon>Pseudomonadota</taxon>
        <taxon>Alphaproteobacteria</taxon>
        <taxon>Hyphomicrobiales</taxon>
        <taxon>Chelatococcaceae</taxon>
        <taxon>Chelatococcus</taxon>
    </lineage>
</organism>
<sequence length="351" mass="39072">MSTRYSVLRMGFAAISAARANRWLRPFAQGRGLILMLHHVRPWVPRDFAPNAILEVTPDFLDKALGIVGRSHDFVALGDIPRRLREPGARPFAAVTFDDGYRDNAEFALPVLQRHGVPWTVFVTPGFADRSASLWWLELEEAIRRLDRLDVEIGEEEPLSLSLPARSAAEKSAAFNQLYWQLRKGPEERLRAVVAMLAERTGVDGAALVENLCLDWNDLRALSRQPGVSIGAHTMTHPMLAKHGLEMVRTEMHMSRVTIERELGRGVRHFAYPVGDPESAGEREFDAAAEAGFELAVTTRPGHIFAEHLHHLHALPRVSLNGAFQSAAAVEALASGVPFLLWNRGRRLNIA</sequence>
<evidence type="ECO:0000256" key="2">
    <source>
        <dbReference type="ARBA" id="ARBA00010973"/>
    </source>
</evidence>
<dbReference type="InterPro" id="IPR011330">
    <property type="entry name" value="Glyco_hydro/deAcase_b/a-brl"/>
</dbReference>
<dbReference type="GO" id="GO:0016810">
    <property type="term" value="F:hydrolase activity, acting on carbon-nitrogen (but not peptide) bonds"/>
    <property type="evidence" value="ECO:0007669"/>
    <property type="project" value="InterPro"/>
</dbReference>
<dbReference type="InterPro" id="IPR002509">
    <property type="entry name" value="NODB_dom"/>
</dbReference>
<proteinExistence type="inferred from homology"/>
<dbReference type="PROSITE" id="PS51677">
    <property type="entry name" value="NODB"/>
    <property type="match status" value="1"/>
</dbReference>
<dbReference type="SUPFAM" id="SSF88713">
    <property type="entry name" value="Glycoside hydrolase/deacetylase"/>
    <property type="match status" value="1"/>
</dbReference>
<gene>
    <name evidence="7" type="ORF">C7450_107190</name>
</gene>
<accession>A0A2V3U3S6</accession>
<dbReference type="OrthoDB" id="9782872at2"/>
<evidence type="ECO:0000256" key="3">
    <source>
        <dbReference type="ARBA" id="ARBA00020071"/>
    </source>
</evidence>
<feature type="domain" description="NodB homology" evidence="6">
    <location>
        <begin position="91"/>
        <end position="351"/>
    </location>
</feature>
<dbReference type="EMBL" id="QJJK01000007">
    <property type="protein sequence ID" value="PXW57151.1"/>
    <property type="molecule type" value="Genomic_DNA"/>
</dbReference>
<comment type="similarity">
    <text evidence="2">Belongs to the polysaccharide deacetylase family.</text>
</comment>
<comment type="function">
    <text evidence="1">Is involved in generating a small heat-stable compound (Nod), an acylated oligomer of N-acetylglucosamine, that stimulates mitosis in various plant protoplasts.</text>
</comment>
<comment type="caution">
    <text evidence="7">The sequence shown here is derived from an EMBL/GenBank/DDBJ whole genome shotgun (WGS) entry which is preliminary data.</text>
</comment>
<keyword evidence="8" id="KW-1185">Reference proteome</keyword>
<dbReference type="GO" id="GO:0005975">
    <property type="term" value="P:carbohydrate metabolic process"/>
    <property type="evidence" value="ECO:0007669"/>
    <property type="project" value="InterPro"/>
</dbReference>
<dbReference type="Gene3D" id="3.20.20.370">
    <property type="entry name" value="Glycoside hydrolase/deacetylase"/>
    <property type="match status" value="1"/>
</dbReference>
<dbReference type="AlphaFoldDB" id="A0A2V3U3S6"/>
<dbReference type="Proteomes" id="UP000248021">
    <property type="component" value="Unassembled WGS sequence"/>
</dbReference>
<evidence type="ECO:0000256" key="4">
    <source>
        <dbReference type="ARBA" id="ARBA00022729"/>
    </source>
</evidence>
<dbReference type="PANTHER" id="PTHR34216">
    <property type="match status" value="1"/>
</dbReference>
<evidence type="ECO:0000256" key="1">
    <source>
        <dbReference type="ARBA" id="ARBA00003236"/>
    </source>
</evidence>
<evidence type="ECO:0000259" key="6">
    <source>
        <dbReference type="PROSITE" id="PS51677"/>
    </source>
</evidence>
<evidence type="ECO:0000256" key="5">
    <source>
        <dbReference type="ARBA" id="ARBA00032976"/>
    </source>
</evidence>
<dbReference type="PANTHER" id="PTHR34216:SF7">
    <property type="entry name" value="POLY-BETA-1,6-N-ACETYL-D-GLUCOSAMINE N-DEACETYLASE"/>
    <property type="match status" value="1"/>
</dbReference>
<dbReference type="InterPro" id="IPR051398">
    <property type="entry name" value="Polysacch_Deacetylase"/>
</dbReference>
<dbReference type="Pfam" id="PF01522">
    <property type="entry name" value="Polysacc_deac_1"/>
    <property type="match status" value="2"/>
</dbReference>
<keyword evidence="4" id="KW-0732">Signal</keyword>
<evidence type="ECO:0000313" key="8">
    <source>
        <dbReference type="Proteomes" id="UP000248021"/>
    </source>
</evidence>
<evidence type="ECO:0000313" key="7">
    <source>
        <dbReference type="EMBL" id="PXW57151.1"/>
    </source>
</evidence>
<dbReference type="RefSeq" id="WP_110375770.1">
    <property type="nucleotide sequence ID" value="NZ_JAHBRY010000001.1"/>
</dbReference>
<dbReference type="CDD" id="cd10968">
    <property type="entry name" value="CE4_Mlr8448_like_5s"/>
    <property type="match status" value="1"/>
</dbReference>